<dbReference type="Pfam" id="PF11292">
    <property type="entry name" value="DUF3093"/>
    <property type="match status" value="1"/>
</dbReference>
<evidence type="ECO:0000313" key="3">
    <source>
        <dbReference type="Proteomes" id="UP000295560"/>
    </source>
</evidence>
<evidence type="ECO:0000313" key="2">
    <source>
        <dbReference type="EMBL" id="TCK24775.1"/>
    </source>
</evidence>
<dbReference type="InterPro" id="IPR021443">
    <property type="entry name" value="DUF3093"/>
</dbReference>
<organism evidence="2 3">
    <name type="scientific">Pseudonocardia endophytica</name>
    <dbReference type="NCBI Taxonomy" id="401976"/>
    <lineage>
        <taxon>Bacteria</taxon>
        <taxon>Bacillati</taxon>
        <taxon>Actinomycetota</taxon>
        <taxon>Actinomycetes</taxon>
        <taxon>Pseudonocardiales</taxon>
        <taxon>Pseudonocardiaceae</taxon>
        <taxon>Pseudonocardia</taxon>
    </lineage>
</organism>
<evidence type="ECO:0000256" key="1">
    <source>
        <dbReference type="SAM" id="Phobius"/>
    </source>
</evidence>
<protein>
    <submittedName>
        <fullName evidence="2">DUF3093 family protein</fullName>
    </submittedName>
</protein>
<keyword evidence="1" id="KW-0812">Transmembrane</keyword>
<sequence length="141" mass="15735">MPLWWYVPAAGLGLLLGAEVHMGYPGFRSWIGYLVLIPLCVAALWWLGRSRVRVEGDTLGAGDRSVALRHVGRTDVVERGDKQEALGPDLDPTAFLLHRAWIGRLVRIEITDPDAPEPYWVLSSRDPERLVAALEKGRKGR</sequence>
<keyword evidence="3" id="KW-1185">Reference proteome</keyword>
<reference evidence="2 3" key="1">
    <citation type="submission" date="2019-03" db="EMBL/GenBank/DDBJ databases">
        <title>Sequencing the genomes of 1000 actinobacteria strains.</title>
        <authorList>
            <person name="Klenk H.-P."/>
        </authorList>
    </citation>
    <scope>NUCLEOTIDE SEQUENCE [LARGE SCALE GENOMIC DNA]</scope>
    <source>
        <strain evidence="2 3">DSM 44969</strain>
    </source>
</reference>
<dbReference type="Proteomes" id="UP000295560">
    <property type="component" value="Unassembled WGS sequence"/>
</dbReference>
<keyword evidence="1" id="KW-0472">Membrane</keyword>
<proteinExistence type="predicted"/>
<name>A0A4R1HUX2_PSEEN</name>
<feature type="transmembrane region" description="Helical" evidence="1">
    <location>
        <begin position="27"/>
        <end position="47"/>
    </location>
</feature>
<keyword evidence="1" id="KW-1133">Transmembrane helix</keyword>
<accession>A0A4R1HUX2</accession>
<gene>
    <name evidence="2" type="ORF">EV378_0568</name>
</gene>
<dbReference type="EMBL" id="SMFZ01000001">
    <property type="protein sequence ID" value="TCK24775.1"/>
    <property type="molecule type" value="Genomic_DNA"/>
</dbReference>
<comment type="caution">
    <text evidence="2">The sequence shown here is derived from an EMBL/GenBank/DDBJ whole genome shotgun (WGS) entry which is preliminary data.</text>
</comment>
<dbReference type="AlphaFoldDB" id="A0A4R1HUX2"/>